<dbReference type="InterPro" id="IPR038503">
    <property type="entry name" value="SpoIIIAH_sf"/>
</dbReference>
<feature type="transmembrane region" description="Helical" evidence="2">
    <location>
        <begin position="7"/>
        <end position="26"/>
    </location>
</feature>
<proteinExistence type="predicted"/>
<dbReference type="InterPro" id="IPR024232">
    <property type="entry name" value="SpoIIIAH"/>
</dbReference>
<dbReference type="Gene3D" id="1.10.287.4300">
    <property type="entry name" value="Stage III sporulation protein AH-like"/>
    <property type="match status" value="1"/>
</dbReference>
<feature type="region of interest" description="Disordered" evidence="1">
    <location>
        <begin position="58"/>
        <end position="131"/>
    </location>
</feature>
<keyword evidence="2" id="KW-0472">Membrane</keyword>
<organism evidence="3 4">
    <name type="scientific">Paenibacillus contaminans</name>
    <dbReference type="NCBI Taxonomy" id="450362"/>
    <lineage>
        <taxon>Bacteria</taxon>
        <taxon>Bacillati</taxon>
        <taxon>Bacillota</taxon>
        <taxon>Bacilli</taxon>
        <taxon>Bacillales</taxon>
        <taxon>Paenibacillaceae</taxon>
        <taxon>Paenibacillus</taxon>
    </lineage>
</organism>
<feature type="compositionally biased region" description="Low complexity" evidence="1">
    <location>
        <begin position="63"/>
        <end position="80"/>
    </location>
</feature>
<keyword evidence="2" id="KW-0812">Transmembrane</keyword>
<dbReference type="Pfam" id="PF12685">
    <property type="entry name" value="SpoIIIAH"/>
    <property type="match status" value="1"/>
</dbReference>
<evidence type="ECO:0000313" key="4">
    <source>
        <dbReference type="Proteomes" id="UP000250369"/>
    </source>
</evidence>
<dbReference type="OrthoDB" id="2604916at2"/>
<evidence type="ECO:0000256" key="2">
    <source>
        <dbReference type="SAM" id="Phobius"/>
    </source>
</evidence>
<keyword evidence="2" id="KW-1133">Transmembrane helix</keyword>
<accession>A0A329MFE8</accession>
<comment type="caution">
    <text evidence="3">The sequence shown here is derived from an EMBL/GenBank/DDBJ whole genome shotgun (WGS) entry which is preliminary data.</text>
</comment>
<dbReference type="Proteomes" id="UP000250369">
    <property type="component" value="Unassembled WGS sequence"/>
</dbReference>
<dbReference type="RefSeq" id="WP_113033847.1">
    <property type="nucleotide sequence ID" value="NZ_QMFB01000016.1"/>
</dbReference>
<feature type="compositionally biased region" description="Basic and acidic residues" evidence="1">
    <location>
        <begin position="86"/>
        <end position="108"/>
    </location>
</feature>
<sequence length="246" mass="26769">MNSKRQTIWLVSMLSLMVVLSAYYLFTDDPNKKETAAGDLNTQDIIVGLNELTPEDAAKAADKTAPAAAGGTDAAKSAGTNGTKTNDSKASDSKSVDAKSESETKTGTKETTTAKTDEQVIQQIQSQGKSGQEYIITEQMKRNEEFKLSMENLISIMTDPKKSQEEAVKATNEYNAIEQRELKLTGIEETLGKNYDNVVVLQENEKWKVVVQAAKLEKSEGASIVTLVMNELNVGPEKVVVQSIAQ</sequence>
<evidence type="ECO:0000313" key="3">
    <source>
        <dbReference type="EMBL" id="RAV18659.1"/>
    </source>
</evidence>
<feature type="compositionally biased region" description="Low complexity" evidence="1">
    <location>
        <begin position="109"/>
        <end position="131"/>
    </location>
</feature>
<name>A0A329MFE8_9BACL</name>
<reference evidence="3 4" key="1">
    <citation type="journal article" date="2009" name="Int. J. Syst. Evol. Microbiol.">
        <title>Paenibacillus contaminans sp. nov., isolated from a contaminated laboratory plate.</title>
        <authorList>
            <person name="Chou J.H."/>
            <person name="Lee J.H."/>
            <person name="Lin M.C."/>
            <person name="Chang P.S."/>
            <person name="Arun A.B."/>
            <person name="Young C.C."/>
            <person name="Chen W.M."/>
        </authorList>
    </citation>
    <scope>NUCLEOTIDE SEQUENCE [LARGE SCALE GENOMIC DNA]</scope>
    <source>
        <strain evidence="3 4">CKOBP-6</strain>
    </source>
</reference>
<keyword evidence="4" id="KW-1185">Reference proteome</keyword>
<dbReference type="AlphaFoldDB" id="A0A329MFE8"/>
<evidence type="ECO:0000256" key="1">
    <source>
        <dbReference type="SAM" id="MobiDB-lite"/>
    </source>
</evidence>
<gene>
    <name evidence="3" type="ORF">DQG23_25515</name>
</gene>
<protein>
    <submittedName>
        <fullName evidence="3">SpoIIIAH-like family protein</fullName>
    </submittedName>
</protein>
<dbReference type="EMBL" id="QMFB01000016">
    <property type="protein sequence ID" value="RAV18659.1"/>
    <property type="molecule type" value="Genomic_DNA"/>
</dbReference>